<dbReference type="PROSITE" id="PS50994">
    <property type="entry name" value="INTEGRASE"/>
    <property type="match status" value="1"/>
</dbReference>
<gene>
    <name evidence="2" type="ORF">CRG98_001861</name>
</gene>
<reference evidence="2 3" key="1">
    <citation type="submission" date="2017-11" db="EMBL/GenBank/DDBJ databases">
        <title>De-novo sequencing of pomegranate (Punica granatum L.) genome.</title>
        <authorList>
            <person name="Akparov Z."/>
            <person name="Amiraslanov A."/>
            <person name="Hajiyeva S."/>
            <person name="Abbasov M."/>
            <person name="Kaur K."/>
            <person name="Hamwieh A."/>
            <person name="Solovyev V."/>
            <person name="Salamov A."/>
            <person name="Braich B."/>
            <person name="Kosarev P."/>
            <person name="Mahmoud A."/>
            <person name="Hajiyev E."/>
            <person name="Babayeva S."/>
            <person name="Izzatullayeva V."/>
            <person name="Mammadov A."/>
            <person name="Mammadov A."/>
            <person name="Sharifova S."/>
            <person name="Ojaghi J."/>
            <person name="Eynullazada K."/>
            <person name="Bayramov B."/>
            <person name="Abdulazimova A."/>
            <person name="Shahmuradov I."/>
        </authorList>
    </citation>
    <scope>NUCLEOTIDE SEQUENCE [LARGE SCALE GENOMIC DNA]</scope>
    <source>
        <strain evidence="3">cv. AG2017</strain>
        <tissue evidence="2">Leaf</tissue>
    </source>
</reference>
<dbReference type="InterPro" id="IPR001584">
    <property type="entry name" value="Integrase_cat-core"/>
</dbReference>
<evidence type="ECO:0000259" key="1">
    <source>
        <dbReference type="PROSITE" id="PS50994"/>
    </source>
</evidence>
<proteinExistence type="predicted"/>
<accession>A0A2I0LAM6</accession>
<comment type="caution">
    <text evidence="2">The sequence shown here is derived from an EMBL/GenBank/DDBJ whole genome shotgun (WGS) entry which is preliminary data.</text>
</comment>
<dbReference type="Gene3D" id="3.30.420.10">
    <property type="entry name" value="Ribonuclease H-like superfamily/Ribonuclease H"/>
    <property type="match status" value="1"/>
</dbReference>
<dbReference type="InterPro" id="IPR012337">
    <property type="entry name" value="RNaseH-like_sf"/>
</dbReference>
<dbReference type="SUPFAM" id="SSF54160">
    <property type="entry name" value="Chromo domain-like"/>
    <property type="match status" value="1"/>
</dbReference>
<dbReference type="InterPro" id="IPR036397">
    <property type="entry name" value="RNaseH_sf"/>
</dbReference>
<dbReference type="SUPFAM" id="SSF53098">
    <property type="entry name" value="Ribonuclease H-like"/>
    <property type="match status" value="1"/>
</dbReference>
<protein>
    <recommendedName>
        <fullName evidence="1">Integrase catalytic domain-containing protein</fullName>
    </recommendedName>
</protein>
<dbReference type="STRING" id="22663.A0A2I0LAM6"/>
<dbReference type="InterPro" id="IPR016197">
    <property type="entry name" value="Chromo-like_dom_sf"/>
</dbReference>
<dbReference type="PANTHER" id="PTHR45835:SF104">
    <property type="entry name" value="PROTEIN NYNRIN-LIKE"/>
    <property type="match status" value="1"/>
</dbReference>
<dbReference type="EMBL" id="PGOL01000076">
    <property type="protein sequence ID" value="PKI77737.1"/>
    <property type="molecule type" value="Genomic_DNA"/>
</dbReference>
<evidence type="ECO:0000313" key="3">
    <source>
        <dbReference type="Proteomes" id="UP000233551"/>
    </source>
</evidence>
<organism evidence="2 3">
    <name type="scientific">Punica granatum</name>
    <name type="common">Pomegranate</name>
    <dbReference type="NCBI Taxonomy" id="22663"/>
    <lineage>
        <taxon>Eukaryota</taxon>
        <taxon>Viridiplantae</taxon>
        <taxon>Streptophyta</taxon>
        <taxon>Embryophyta</taxon>
        <taxon>Tracheophyta</taxon>
        <taxon>Spermatophyta</taxon>
        <taxon>Magnoliopsida</taxon>
        <taxon>eudicotyledons</taxon>
        <taxon>Gunneridae</taxon>
        <taxon>Pentapetalae</taxon>
        <taxon>rosids</taxon>
        <taxon>malvids</taxon>
        <taxon>Myrtales</taxon>
        <taxon>Lythraceae</taxon>
        <taxon>Punica</taxon>
    </lineage>
</organism>
<dbReference type="AlphaFoldDB" id="A0A2I0LAM6"/>
<dbReference type="GO" id="GO:0015074">
    <property type="term" value="P:DNA integration"/>
    <property type="evidence" value="ECO:0007669"/>
    <property type="project" value="InterPro"/>
</dbReference>
<name>A0A2I0LAM6_PUNGR</name>
<dbReference type="PANTHER" id="PTHR45835">
    <property type="entry name" value="YALI0A06105P"/>
    <property type="match status" value="1"/>
</dbReference>
<dbReference type="Proteomes" id="UP000233551">
    <property type="component" value="Unassembled WGS sequence"/>
</dbReference>
<keyword evidence="3" id="KW-1185">Reference proteome</keyword>
<sequence>MDFIEGLPKSQGKDVIFVVVDKCFKYAHFLALSHPYTAVSVAQAFMDGVFKLHGMPEMIVSDRDPVFLSGFWQEMFKLQGVGLATSSAYHPQSDGQSEIVNKCLETYLRCMTTDKPYTWVKWLPLAEWWYNTTYHIAIKITPFEALYGFPPPLHMPYFPRDSSVASVDSYLKDKESMIQLLKHHLQRARDIMKFQADKKRSERSFLIGDWVYLKLQPYKQESMGKRSCQKLSPRYYGPFKILDKIGEVAYKLELPSSSQIHHTFHVSQLRKAIGSATTTQEFPLPQELVIAESKQPLAILERKMVKRGNKAAAQLLIHWSQSSSAEATWEFTDEIRMRFPHFNLEDKKS</sequence>
<dbReference type="InterPro" id="IPR056924">
    <property type="entry name" value="SH3_Tf2-1"/>
</dbReference>
<feature type="domain" description="Integrase catalytic" evidence="1">
    <location>
        <begin position="1"/>
        <end position="150"/>
    </location>
</feature>
<dbReference type="Pfam" id="PF24626">
    <property type="entry name" value="SH3_Tf2-1"/>
    <property type="match status" value="1"/>
</dbReference>
<evidence type="ECO:0000313" key="2">
    <source>
        <dbReference type="EMBL" id="PKI77737.1"/>
    </source>
</evidence>
<dbReference type="GO" id="GO:0003676">
    <property type="term" value="F:nucleic acid binding"/>
    <property type="evidence" value="ECO:0007669"/>
    <property type="project" value="InterPro"/>
</dbReference>